<dbReference type="Proteomes" id="UP000095392">
    <property type="component" value="Unassembled WGS sequence"/>
</dbReference>
<keyword evidence="2" id="KW-1185">Reference proteome</keyword>
<dbReference type="EMBL" id="MIPY01000012">
    <property type="protein sequence ID" value="OES32061.1"/>
    <property type="molecule type" value="Genomic_DNA"/>
</dbReference>
<dbReference type="AlphaFoldDB" id="A0AB36FY22"/>
<evidence type="ECO:0000313" key="2">
    <source>
        <dbReference type="Proteomes" id="UP000095392"/>
    </source>
</evidence>
<protein>
    <submittedName>
        <fullName evidence="1">Uncharacterized protein</fullName>
    </submittedName>
</protein>
<organism evidence="1 2">
    <name type="scientific">Alteromonas macleodii</name>
    <name type="common">Pseudoalteromonas macleodii</name>
    <dbReference type="NCBI Taxonomy" id="28108"/>
    <lineage>
        <taxon>Bacteria</taxon>
        <taxon>Pseudomonadati</taxon>
        <taxon>Pseudomonadota</taxon>
        <taxon>Gammaproteobacteria</taxon>
        <taxon>Alteromonadales</taxon>
        <taxon>Alteromonadaceae</taxon>
        <taxon>Alteromonas/Salinimonas group</taxon>
        <taxon>Alteromonas</taxon>
    </lineage>
</organism>
<evidence type="ECO:0000313" key="1">
    <source>
        <dbReference type="EMBL" id="OES32061.1"/>
    </source>
</evidence>
<proteinExistence type="predicted"/>
<gene>
    <name evidence="1" type="ORF">BFV95_2164</name>
</gene>
<name>A0AB36FY22_ALTMA</name>
<reference evidence="1 2" key="1">
    <citation type="submission" date="2016-09" db="EMBL/GenBank/DDBJ databases">
        <title>Draft Genome Sequence of four Alteromonas macleodii strains isolated from copper coupons and grown long-term at elevated copper levels.</title>
        <authorList>
            <person name="Cusick K."/>
            <person name="Dale J."/>
            <person name="Little B."/>
            <person name="Biffinger J."/>
        </authorList>
    </citation>
    <scope>NUCLEOTIDE SEQUENCE [LARGE SCALE GENOMIC DNA]</scope>
    <source>
        <strain evidence="1 2">KCP01</strain>
    </source>
</reference>
<sequence length="654" mass="69233">MSKYEFVISAQDKTAQAFTAINSKLGTVTKQAAGTAAAVAGVTAAFGAFMVSSAKNAKELEAQARLAGLNVEEFQSLSYAFGMFNIEQEKFADISKDVQDKLGDFIATGAGPFKDFFEQVAPQVGLTADALKDLSSTDVLIAVKKAMDDANVSAKEQVFYMEAIANDATLLLPALQNNGAAIKEYSDQFNNLNLAMSQTEVEKMAELANEFKRIEATASSIGNKLASNFAEPLADLLEVLEGGLNEHLLRGEKAFKGMAAGMFEVAAASASLAKYSPFAGFFSGLSADEIAQQAADFKGTANTLYADINKIVDQLSELDNPDFGSTNNIFEGMDDMFNLEGAVTNIDISPLKEVTKEVEAATKEVENSFLNSLSLIDEINASAFTFDESMAENAGMFWENFEERGFTAYENLTETSQSFWEQWLEATQGALVNFDQLAAFTVESFSNRMGSAIESVIFDSQSLGDAFKGVMQGMARGVVNALGQMAAQWLAYKIIQMTVGKSTAVAGASGIAANAQAASLMAGLNAFQSTAAIPIVGPGMAPGAMSAALSVTQPMAYAIQGLAAASAVASYDGGGYTGSGARIGGMDGKGGKLAMLHPREKVIDLTRDQGASAAPQISYVVNGANLSDDQIVKAIERSPKKIARVLRRIQSRPM</sequence>
<accession>A0AB36FY22</accession>
<dbReference type="RefSeq" id="WP_069944383.1">
    <property type="nucleotide sequence ID" value="NZ_MIPW01000010.1"/>
</dbReference>
<comment type="caution">
    <text evidence="1">The sequence shown here is derived from an EMBL/GenBank/DDBJ whole genome shotgun (WGS) entry which is preliminary data.</text>
</comment>